<comment type="caution">
    <text evidence="1">The sequence shown here is derived from an EMBL/GenBank/DDBJ whole genome shotgun (WGS) entry which is preliminary data.</text>
</comment>
<name>A0A5J4YS97_PORPP</name>
<keyword evidence="2" id="KW-1185">Reference proteome</keyword>
<proteinExistence type="predicted"/>
<protein>
    <submittedName>
        <fullName evidence="1">Uncharacterized protein</fullName>
    </submittedName>
</protein>
<dbReference type="Proteomes" id="UP000324585">
    <property type="component" value="Unassembled WGS sequence"/>
</dbReference>
<gene>
    <name evidence="1" type="ORF">FVE85_8752</name>
</gene>
<dbReference type="AlphaFoldDB" id="A0A5J4YS97"/>
<accession>A0A5J4YS97</accession>
<organism evidence="1 2">
    <name type="scientific">Porphyridium purpureum</name>
    <name type="common">Red alga</name>
    <name type="synonym">Porphyridium cruentum</name>
    <dbReference type="NCBI Taxonomy" id="35688"/>
    <lineage>
        <taxon>Eukaryota</taxon>
        <taxon>Rhodophyta</taxon>
        <taxon>Bangiophyceae</taxon>
        <taxon>Porphyridiales</taxon>
        <taxon>Porphyridiaceae</taxon>
        <taxon>Porphyridium</taxon>
    </lineage>
</organism>
<evidence type="ECO:0000313" key="2">
    <source>
        <dbReference type="Proteomes" id="UP000324585"/>
    </source>
</evidence>
<reference evidence="2" key="1">
    <citation type="journal article" date="2019" name="Nat. Commun.">
        <title>Expansion of phycobilisome linker gene families in mesophilic red algae.</title>
        <authorList>
            <person name="Lee J."/>
            <person name="Kim D."/>
            <person name="Bhattacharya D."/>
            <person name="Yoon H.S."/>
        </authorList>
    </citation>
    <scope>NUCLEOTIDE SEQUENCE [LARGE SCALE GENOMIC DNA]</scope>
    <source>
        <strain evidence="2">CCMP 1328</strain>
    </source>
</reference>
<dbReference type="EMBL" id="VRMN01000007">
    <property type="protein sequence ID" value="KAA8493307.1"/>
    <property type="molecule type" value="Genomic_DNA"/>
</dbReference>
<sequence length="196" mass="22024">MSLARTWFTPSEGRRADASALCSMRQFALQCVAKIQKTDACDKRADASCRRRLSLTLYILNMQGERASVVYPHYTGSKKDRPSHSRGSDWIHSTAHVFQLLVFDQGGLTNTESQASTCHGVQSHSRNAHRSPAARLTARVMQENPWTRRDKNEARLVQARFCRPCAAMPARRYRNCTALRADLAQRCLSVPSSIDA</sequence>
<evidence type="ECO:0000313" key="1">
    <source>
        <dbReference type="EMBL" id="KAA8493307.1"/>
    </source>
</evidence>